<dbReference type="HAMAP" id="MF_00291_B">
    <property type="entry name" value="Ribosomal_uS2_B"/>
    <property type="match status" value="1"/>
</dbReference>
<dbReference type="InterPro" id="IPR018130">
    <property type="entry name" value="Ribosomal_uS2_CS"/>
</dbReference>
<dbReference type="EMBL" id="ML995483">
    <property type="protein sequence ID" value="KAF2143062.1"/>
    <property type="molecule type" value="Genomic_DNA"/>
</dbReference>
<accession>A0A6A6BFY8</accession>
<dbReference type="PROSITE" id="PS00962">
    <property type="entry name" value="RIBOSOMAL_S2_1"/>
    <property type="match status" value="1"/>
</dbReference>
<evidence type="ECO:0008006" key="7">
    <source>
        <dbReference type="Google" id="ProtNLM"/>
    </source>
</evidence>
<dbReference type="Gene3D" id="3.40.50.10490">
    <property type="entry name" value="Glucose-6-phosphate isomerase like protein, domain 1"/>
    <property type="match status" value="1"/>
</dbReference>
<dbReference type="GeneID" id="54296452"/>
<feature type="compositionally biased region" description="Basic and acidic residues" evidence="4">
    <location>
        <begin position="370"/>
        <end position="379"/>
    </location>
</feature>
<dbReference type="OrthoDB" id="2320368at2759"/>
<dbReference type="GO" id="GO:0005763">
    <property type="term" value="C:mitochondrial small ribosomal subunit"/>
    <property type="evidence" value="ECO:0007669"/>
    <property type="project" value="TreeGrafter"/>
</dbReference>
<dbReference type="InterPro" id="IPR023591">
    <property type="entry name" value="Ribosomal_uS2_flav_dom_sf"/>
</dbReference>
<organism evidence="5 6">
    <name type="scientific">Aplosporella prunicola CBS 121167</name>
    <dbReference type="NCBI Taxonomy" id="1176127"/>
    <lineage>
        <taxon>Eukaryota</taxon>
        <taxon>Fungi</taxon>
        <taxon>Dikarya</taxon>
        <taxon>Ascomycota</taxon>
        <taxon>Pezizomycotina</taxon>
        <taxon>Dothideomycetes</taxon>
        <taxon>Dothideomycetes incertae sedis</taxon>
        <taxon>Botryosphaeriales</taxon>
        <taxon>Aplosporellaceae</taxon>
        <taxon>Aplosporella</taxon>
    </lineage>
</organism>
<evidence type="ECO:0000256" key="3">
    <source>
        <dbReference type="ARBA" id="ARBA00023274"/>
    </source>
</evidence>
<evidence type="ECO:0000313" key="6">
    <source>
        <dbReference type="Proteomes" id="UP000799438"/>
    </source>
</evidence>
<name>A0A6A6BFY8_9PEZI</name>
<evidence type="ECO:0000256" key="1">
    <source>
        <dbReference type="ARBA" id="ARBA00006242"/>
    </source>
</evidence>
<evidence type="ECO:0000256" key="2">
    <source>
        <dbReference type="ARBA" id="ARBA00022980"/>
    </source>
</evidence>
<feature type="region of interest" description="Disordered" evidence="4">
    <location>
        <begin position="331"/>
        <end position="412"/>
    </location>
</feature>
<proteinExistence type="inferred from homology"/>
<dbReference type="InterPro" id="IPR005706">
    <property type="entry name" value="Ribosomal_uS2_bac/mit/plastid"/>
</dbReference>
<evidence type="ECO:0000256" key="4">
    <source>
        <dbReference type="SAM" id="MobiDB-lite"/>
    </source>
</evidence>
<dbReference type="SUPFAM" id="SSF52313">
    <property type="entry name" value="Ribosomal protein S2"/>
    <property type="match status" value="1"/>
</dbReference>
<dbReference type="Proteomes" id="UP000799438">
    <property type="component" value="Unassembled WGS sequence"/>
</dbReference>
<dbReference type="RefSeq" id="XP_033398774.1">
    <property type="nucleotide sequence ID" value="XM_033538956.1"/>
</dbReference>
<dbReference type="Pfam" id="PF00318">
    <property type="entry name" value="Ribosomal_S2"/>
    <property type="match status" value="1"/>
</dbReference>
<sequence length="412" mass="44878">MILRHLALRAPPRAALAARQCRRFMASEVDILERNVDNSLKETHSIETTINSQSNHYVPAYNPDAERQAALTDPAVAEDWQAHLHSRRVSSKIGAKVSPYYAPHTLVNNPPRPSDVTLELLLASQAHLGHSTAVWNPANARYIFGIREGIHIIALDQTAAYLRRAAKVVREVARRGGLILFVGTRDGQERAIVKAAQLAQGCHLYDRWIPGSLTNGQQILGKCRMKVVDEMDKELPDFNPQLIDRPVLKPDLVVCLNPLENYVLLHECALNHVPTIGIIDTNAFPTWVTYPIPANDDSLRCTQVIAGVLGRAGEEGQKLRLQAAAAGEVTFTPSQNLEMPEDFSSEGSPSGSEGAKKQVARMEGAQPKVIRTEGARTEGAETEGVAPGVPEREPPVMPGDGASPSPVGREAI</sequence>
<keyword evidence="2" id="KW-0689">Ribosomal protein</keyword>
<dbReference type="GO" id="GO:0006412">
    <property type="term" value="P:translation"/>
    <property type="evidence" value="ECO:0007669"/>
    <property type="project" value="InterPro"/>
</dbReference>
<dbReference type="PANTHER" id="PTHR12534">
    <property type="entry name" value="30S RIBOSOMAL PROTEIN S2 PROKARYOTIC AND ORGANELLAR"/>
    <property type="match status" value="1"/>
</dbReference>
<keyword evidence="6" id="KW-1185">Reference proteome</keyword>
<dbReference type="AlphaFoldDB" id="A0A6A6BFY8"/>
<dbReference type="NCBIfam" id="TIGR01011">
    <property type="entry name" value="rpsB_bact"/>
    <property type="match status" value="1"/>
</dbReference>
<comment type="similarity">
    <text evidence="1">Belongs to the universal ribosomal protein uS2 family.</text>
</comment>
<dbReference type="InterPro" id="IPR001865">
    <property type="entry name" value="Ribosomal_uS2"/>
</dbReference>
<dbReference type="PRINTS" id="PR00395">
    <property type="entry name" value="RIBOSOMALS2"/>
</dbReference>
<reference evidence="5" key="1">
    <citation type="journal article" date="2020" name="Stud. Mycol.">
        <title>101 Dothideomycetes genomes: a test case for predicting lifestyles and emergence of pathogens.</title>
        <authorList>
            <person name="Haridas S."/>
            <person name="Albert R."/>
            <person name="Binder M."/>
            <person name="Bloem J."/>
            <person name="Labutti K."/>
            <person name="Salamov A."/>
            <person name="Andreopoulos B."/>
            <person name="Baker S."/>
            <person name="Barry K."/>
            <person name="Bills G."/>
            <person name="Bluhm B."/>
            <person name="Cannon C."/>
            <person name="Castanera R."/>
            <person name="Culley D."/>
            <person name="Daum C."/>
            <person name="Ezra D."/>
            <person name="Gonzalez J."/>
            <person name="Henrissat B."/>
            <person name="Kuo A."/>
            <person name="Liang C."/>
            <person name="Lipzen A."/>
            <person name="Lutzoni F."/>
            <person name="Magnuson J."/>
            <person name="Mondo S."/>
            <person name="Nolan M."/>
            <person name="Ohm R."/>
            <person name="Pangilinan J."/>
            <person name="Park H.-J."/>
            <person name="Ramirez L."/>
            <person name="Alfaro M."/>
            <person name="Sun H."/>
            <person name="Tritt A."/>
            <person name="Yoshinaga Y."/>
            <person name="Zwiers L.-H."/>
            <person name="Turgeon B."/>
            <person name="Goodwin S."/>
            <person name="Spatafora J."/>
            <person name="Crous P."/>
            <person name="Grigoriev I."/>
        </authorList>
    </citation>
    <scope>NUCLEOTIDE SEQUENCE</scope>
    <source>
        <strain evidence="5">CBS 121167</strain>
    </source>
</reference>
<protein>
    <recommendedName>
        <fullName evidence="7">Ribosomal protein S2</fullName>
    </recommendedName>
</protein>
<dbReference type="PANTHER" id="PTHR12534:SF0">
    <property type="entry name" value="SMALL RIBOSOMAL SUBUNIT PROTEIN US2M"/>
    <property type="match status" value="1"/>
</dbReference>
<keyword evidence="3" id="KW-0687">Ribonucleoprotein</keyword>
<dbReference type="GO" id="GO:0003735">
    <property type="term" value="F:structural constituent of ribosome"/>
    <property type="evidence" value="ECO:0007669"/>
    <property type="project" value="InterPro"/>
</dbReference>
<evidence type="ECO:0000313" key="5">
    <source>
        <dbReference type="EMBL" id="KAF2143062.1"/>
    </source>
</evidence>
<dbReference type="CDD" id="cd01425">
    <property type="entry name" value="RPS2"/>
    <property type="match status" value="1"/>
</dbReference>
<gene>
    <name evidence="5" type="ORF">K452DRAFT_269771</name>
</gene>